<feature type="compositionally biased region" description="Gly residues" evidence="1">
    <location>
        <begin position="17"/>
        <end position="30"/>
    </location>
</feature>
<name>A0A9D3X0Q8_9SAUR</name>
<accession>A0A9D3X0Q8</accession>
<protein>
    <submittedName>
        <fullName evidence="2">Uncharacterized protein</fullName>
    </submittedName>
</protein>
<feature type="region of interest" description="Disordered" evidence="1">
    <location>
        <begin position="1"/>
        <end position="32"/>
    </location>
</feature>
<dbReference type="EMBL" id="JAHDVG010000483">
    <property type="protein sequence ID" value="KAH1171246.1"/>
    <property type="molecule type" value="Genomic_DNA"/>
</dbReference>
<proteinExistence type="predicted"/>
<organism evidence="2 3">
    <name type="scientific">Mauremys mutica</name>
    <name type="common">yellowpond turtle</name>
    <dbReference type="NCBI Taxonomy" id="74926"/>
    <lineage>
        <taxon>Eukaryota</taxon>
        <taxon>Metazoa</taxon>
        <taxon>Chordata</taxon>
        <taxon>Craniata</taxon>
        <taxon>Vertebrata</taxon>
        <taxon>Euteleostomi</taxon>
        <taxon>Archelosauria</taxon>
        <taxon>Testudinata</taxon>
        <taxon>Testudines</taxon>
        <taxon>Cryptodira</taxon>
        <taxon>Durocryptodira</taxon>
        <taxon>Testudinoidea</taxon>
        <taxon>Geoemydidae</taxon>
        <taxon>Geoemydinae</taxon>
        <taxon>Mauremys</taxon>
    </lineage>
</organism>
<evidence type="ECO:0000313" key="2">
    <source>
        <dbReference type="EMBL" id="KAH1171246.1"/>
    </source>
</evidence>
<dbReference type="AlphaFoldDB" id="A0A9D3X0Q8"/>
<sequence>MVALNFKPGTPPTPLGVRGGPGAGLSGISGTGRDSPAWVRFRDPVCVWQGGGSPLAGEGAGMLCVYVEDAGAARVPLPWDSFYWLSIASGGRWGQMLPPPRRAQPVDVAWLILMFFL</sequence>
<comment type="caution">
    <text evidence="2">The sequence shown here is derived from an EMBL/GenBank/DDBJ whole genome shotgun (WGS) entry which is preliminary data.</text>
</comment>
<gene>
    <name evidence="2" type="ORF">KIL84_006864</name>
</gene>
<reference evidence="2" key="1">
    <citation type="submission" date="2021-09" db="EMBL/GenBank/DDBJ databases">
        <title>The genome of Mauremys mutica provides insights into the evolution of semi-aquatic lifestyle.</title>
        <authorList>
            <person name="Gong S."/>
            <person name="Gao Y."/>
        </authorList>
    </citation>
    <scope>NUCLEOTIDE SEQUENCE</scope>
    <source>
        <strain evidence="2">MM-2020</strain>
        <tissue evidence="2">Muscle</tissue>
    </source>
</reference>
<keyword evidence="3" id="KW-1185">Reference proteome</keyword>
<dbReference type="Proteomes" id="UP000827986">
    <property type="component" value="Unassembled WGS sequence"/>
</dbReference>
<evidence type="ECO:0000313" key="3">
    <source>
        <dbReference type="Proteomes" id="UP000827986"/>
    </source>
</evidence>
<evidence type="ECO:0000256" key="1">
    <source>
        <dbReference type="SAM" id="MobiDB-lite"/>
    </source>
</evidence>